<organism evidence="3 4">
    <name type="scientific">Candidatus Gottesmanbacteria bacterium GW2011_GWA2_43_14</name>
    <dbReference type="NCBI Taxonomy" id="1618443"/>
    <lineage>
        <taxon>Bacteria</taxon>
        <taxon>Candidatus Gottesmaniibacteriota</taxon>
    </lineage>
</organism>
<evidence type="ECO:0008006" key="5">
    <source>
        <dbReference type="Google" id="ProtNLM"/>
    </source>
</evidence>
<dbReference type="AlphaFoldDB" id="A0A0G1DCR1"/>
<name>A0A0G1DCR1_9BACT</name>
<dbReference type="GO" id="GO:0004553">
    <property type="term" value="F:hydrolase activity, hydrolyzing O-glycosyl compounds"/>
    <property type="evidence" value="ECO:0007669"/>
    <property type="project" value="InterPro"/>
</dbReference>
<accession>A0A0G1DCR1</accession>
<feature type="compositionally biased region" description="Pro residues" evidence="1">
    <location>
        <begin position="391"/>
        <end position="408"/>
    </location>
</feature>
<keyword evidence="2" id="KW-1133">Transmembrane helix</keyword>
<dbReference type="InterPro" id="IPR036439">
    <property type="entry name" value="Dockerin_dom_sf"/>
</dbReference>
<protein>
    <recommendedName>
        <fullName evidence="5">Dockerin domain-containing protein</fullName>
    </recommendedName>
</protein>
<feature type="transmembrane region" description="Helical" evidence="2">
    <location>
        <begin position="7"/>
        <end position="26"/>
    </location>
</feature>
<evidence type="ECO:0000256" key="1">
    <source>
        <dbReference type="SAM" id="MobiDB-lite"/>
    </source>
</evidence>
<dbReference type="EMBL" id="LCFP01000018">
    <property type="protein sequence ID" value="KKS95427.1"/>
    <property type="molecule type" value="Genomic_DNA"/>
</dbReference>
<evidence type="ECO:0000256" key="2">
    <source>
        <dbReference type="SAM" id="Phobius"/>
    </source>
</evidence>
<dbReference type="Proteomes" id="UP000034894">
    <property type="component" value="Unassembled WGS sequence"/>
</dbReference>
<feature type="compositionally biased region" description="Polar residues" evidence="1">
    <location>
        <begin position="186"/>
        <end position="200"/>
    </location>
</feature>
<dbReference type="GO" id="GO:0000272">
    <property type="term" value="P:polysaccharide catabolic process"/>
    <property type="evidence" value="ECO:0007669"/>
    <property type="project" value="InterPro"/>
</dbReference>
<keyword evidence="2" id="KW-0472">Membrane</keyword>
<sequence>MINKKQIIGLVIFFLLAGFLLLATLISRQNIDIRNRAAGTNEIDIHFLPPSGTFSPGQTFDAQLNLFKVASRSINVSGAQVVLDISTKFNIVSANCIAPFDGLPFVSIQGQKVTLMCAIAIGTNPVPVTSSDLAFANVKLMVDPGAAVGSAPISFTSTRATEGGISGQAPDVSTAGTAPSYIIGTQGATSTPGGPTNSPQPTNPSDPTPTTIGPTQPVTQEYVIDVGEKDSLTIHIGGVGPTPTVIAGEVDMTFSPSTGSLPPDTNFKIMANAGTNSIAFGRVVFTFDPVKINLASEITTNPNLSTIVEKTTAASANSTGRAVVVIAASPTDTLPSGSFEFASVTFTSVTQAADQTTVNFDSADMQIVDGTGTERTISVSSLGLELNGGEPPSPTPTTEPGEPTPTPTDVPGDVPLLKFSAILNHTQNNPDLYFKLRVKDDLFFLANEISQSPSCQTAGPGEKDYIVPMRAVNGIYQPTNLPLVADTPSGTIADVTPEGYVVLAGIAPDNYYTLMLKTEKFRGTEVVRHLNLASGQNGVYDWTGIPLEPGDLPDPNTNFLQDCTVNAIDISLIVSRIGQTGATDLFVADVNFDGIVNGNDVSKVVNTLSTKPDDDL</sequence>
<feature type="region of interest" description="Disordered" evidence="1">
    <location>
        <begin position="383"/>
        <end position="412"/>
    </location>
</feature>
<keyword evidence="2" id="KW-0812">Transmembrane</keyword>
<evidence type="ECO:0000313" key="4">
    <source>
        <dbReference type="Proteomes" id="UP000034894"/>
    </source>
</evidence>
<proteinExistence type="predicted"/>
<comment type="caution">
    <text evidence="3">The sequence shown here is derived from an EMBL/GenBank/DDBJ whole genome shotgun (WGS) entry which is preliminary data.</text>
</comment>
<feature type="region of interest" description="Disordered" evidence="1">
    <location>
        <begin position="162"/>
        <end position="216"/>
    </location>
</feature>
<dbReference type="Pfam" id="PF00404">
    <property type="entry name" value="Dockerin_1"/>
    <property type="match status" value="1"/>
</dbReference>
<dbReference type="InterPro" id="IPR002105">
    <property type="entry name" value="Dockerin_1_rpt"/>
</dbReference>
<reference evidence="3 4" key="1">
    <citation type="journal article" date="2015" name="Nature">
        <title>rRNA introns, odd ribosomes, and small enigmatic genomes across a large radiation of phyla.</title>
        <authorList>
            <person name="Brown C.T."/>
            <person name="Hug L.A."/>
            <person name="Thomas B.C."/>
            <person name="Sharon I."/>
            <person name="Castelle C.J."/>
            <person name="Singh A."/>
            <person name="Wilkins M.J."/>
            <person name="Williams K.H."/>
            <person name="Banfield J.F."/>
        </authorList>
    </citation>
    <scope>NUCLEOTIDE SEQUENCE [LARGE SCALE GENOMIC DNA]</scope>
</reference>
<dbReference type="SUPFAM" id="SSF63446">
    <property type="entry name" value="Type I dockerin domain"/>
    <property type="match status" value="1"/>
</dbReference>
<evidence type="ECO:0000313" key="3">
    <source>
        <dbReference type="EMBL" id="KKS95427.1"/>
    </source>
</evidence>
<dbReference type="STRING" id="1618443.UV73_C0018G0040"/>
<gene>
    <name evidence="3" type="ORF">UV73_C0018G0040</name>
</gene>